<protein>
    <submittedName>
        <fullName evidence="11">Branched chain amino acid ABC transporter permease protein</fullName>
    </submittedName>
</protein>
<sequence>MWDAFGFDFVNFYLIPGLVLGCIYALGAIGITLTFSILRFANFAHGEIMMSGAYLTWTVMAIAGYAGLTLHPLVAMVPAALLVILLFLGTDKLFYKPFRNADTIKVVMASFGMMLIIRSAVQVIWGPNQLTFVRGIAKPNPVLRDMSSDIGMMLIIPNKHLFIFAGTVIIVFALSYLLNRTRIGKAMRAVSDSPDLAHVTGIDVDKVIRATWIVGGICATAAGVFLVMDVQMLETTMGFRMLLPMFAAAILGGIGKPYGAVFGGLVIGLAEELSAYPWIGDAPLLSPGYKTGVAFAIMVVMLIVRPQGLFKGRSF</sequence>
<dbReference type="GO" id="GO:0015190">
    <property type="term" value="F:L-leucine transmembrane transporter activity"/>
    <property type="evidence" value="ECO:0007669"/>
    <property type="project" value="TreeGrafter"/>
</dbReference>
<proteinExistence type="inferred from homology"/>
<dbReference type="GO" id="GO:0005886">
    <property type="term" value="C:plasma membrane"/>
    <property type="evidence" value="ECO:0007669"/>
    <property type="project" value="UniProtKB-SubCell"/>
</dbReference>
<feature type="transmembrane region" description="Helical" evidence="10">
    <location>
        <begin position="242"/>
        <end position="267"/>
    </location>
</feature>
<dbReference type="eggNOG" id="COG0559">
    <property type="taxonomic scope" value="Bacteria"/>
</dbReference>
<evidence type="ECO:0000256" key="2">
    <source>
        <dbReference type="ARBA" id="ARBA00022448"/>
    </source>
</evidence>
<keyword evidence="3" id="KW-1003">Cell membrane</keyword>
<evidence type="ECO:0000256" key="7">
    <source>
        <dbReference type="ARBA" id="ARBA00022989"/>
    </source>
</evidence>
<dbReference type="GO" id="GO:0005304">
    <property type="term" value="F:L-valine transmembrane transporter activity"/>
    <property type="evidence" value="ECO:0007669"/>
    <property type="project" value="TreeGrafter"/>
</dbReference>
<dbReference type="STRING" id="391626.OAN307_c24500"/>
<accession>M9R758</accession>
<evidence type="ECO:0000256" key="3">
    <source>
        <dbReference type="ARBA" id="ARBA00022475"/>
    </source>
</evidence>
<keyword evidence="5 10" id="KW-0812">Transmembrane</keyword>
<dbReference type="InterPro" id="IPR001851">
    <property type="entry name" value="ABC_transp_permease"/>
</dbReference>
<keyword evidence="4" id="KW-0997">Cell inner membrane</keyword>
<dbReference type="PANTHER" id="PTHR11795">
    <property type="entry name" value="BRANCHED-CHAIN AMINO ACID TRANSPORT SYSTEM PERMEASE PROTEIN LIVH"/>
    <property type="match status" value="1"/>
</dbReference>
<evidence type="ECO:0000256" key="8">
    <source>
        <dbReference type="ARBA" id="ARBA00023136"/>
    </source>
</evidence>
<feature type="transmembrane region" description="Helical" evidence="10">
    <location>
        <begin position="48"/>
        <end position="67"/>
    </location>
</feature>
<evidence type="ECO:0000256" key="9">
    <source>
        <dbReference type="ARBA" id="ARBA00037998"/>
    </source>
</evidence>
<dbReference type="Pfam" id="PF02653">
    <property type="entry name" value="BPD_transp_2"/>
    <property type="match status" value="1"/>
</dbReference>
<name>M9R758_9RHOB</name>
<feature type="transmembrane region" description="Helical" evidence="10">
    <location>
        <begin position="73"/>
        <end position="94"/>
    </location>
</feature>
<organism evidence="11 12">
    <name type="scientific">Octadecabacter antarcticus 307</name>
    <dbReference type="NCBI Taxonomy" id="391626"/>
    <lineage>
        <taxon>Bacteria</taxon>
        <taxon>Pseudomonadati</taxon>
        <taxon>Pseudomonadota</taxon>
        <taxon>Alphaproteobacteria</taxon>
        <taxon>Rhodobacterales</taxon>
        <taxon>Roseobacteraceae</taxon>
        <taxon>Octadecabacter</taxon>
    </lineage>
</organism>
<evidence type="ECO:0000256" key="6">
    <source>
        <dbReference type="ARBA" id="ARBA00022970"/>
    </source>
</evidence>
<keyword evidence="7 10" id="KW-1133">Transmembrane helix</keyword>
<dbReference type="GO" id="GO:0015192">
    <property type="term" value="F:L-phenylalanine transmembrane transporter activity"/>
    <property type="evidence" value="ECO:0007669"/>
    <property type="project" value="TreeGrafter"/>
</dbReference>
<comment type="subcellular location">
    <subcellularLocation>
        <location evidence="1">Cell membrane</location>
        <topology evidence="1">Multi-pass membrane protein</topology>
    </subcellularLocation>
</comment>
<comment type="similarity">
    <text evidence="9">Belongs to the binding-protein-dependent transport system permease family. LivHM subfamily.</text>
</comment>
<feature type="transmembrane region" description="Helical" evidence="10">
    <location>
        <begin position="287"/>
        <end position="304"/>
    </location>
</feature>
<dbReference type="GO" id="GO:0015188">
    <property type="term" value="F:L-isoleucine transmembrane transporter activity"/>
    <property type="evidence" value="ECO:0007669"/>
    <property type="project" value="TreeGrafter"/>
</dbReference>
<keyword evidence="2" id="KW-0813">Transport</keyword>
<dbReference type="OrthoDB" id="9807115at2"/>
<dbReference type="GO" id="GO:1903806">
    <property type="term" value="P:L-isoleucine import across plasma membrane"/>
    <property type="evidence" value="ECO:0007669"/>
    <property type="project" value="TreeGrafter"/>
</dbReference>
<keyword evidence="6" id="KW-0029">Amino-acid transport</keyword>
<dbReference type="GO" id="GO:0042941">
    <property type="term" value="P:D-alanine transmembrane transport"/>
    <property type="evidence" value="ECO:0007669"/>
    <property type="project" value="TreeGrafter"/>
</dbReference>
<dbReference type="GO" id="GO:0015808">
    <property type="term" value="P:L-alanine transport"/>
    <property type="evidence" value="ECO:0007669"/>
    <property type="project" value="TreeGrafter"/>
</dbReference>
<feature type="transmembrane region" description="Helical" evidence="10">
    <location>
        <begin position="12"/>
        <end position="36"/>
    </location>
</feature>
<keyword evidence="12" id="KW-1185">Reference proteome</keyword>
<gene>
    <name evidence="11" type="ORF">OAN307_c24500</name>
</gene>
<evidence type="ECO:0000256" key="5">
    <source>
        <dbReference type="ARBA" id="ARBA00022692"/>
    </source>
</evidence>
<feature type="transmembrane region" description="Helical" evidence="10">
    <location>
        <begin position="106"/>
        <end position="125"/>
    </location>
</feature>
<dbReference type="PANTHER" id="PTHR11795:SF371">
    <property type="entry name" value="HIGH-AFFINITY BRANCHED-CHAIN AMINO ACID TRANSPORT SYSTEM PERMEASE PROTEIN LIVH"/>
    <property type="match status" value="1"/>
</dbReference>
<evidence type="ECO:0000256" key="1">
    <source>
        <dbReference type="ARBA" id="ARBA00004651"/>
    </source>
</evidence>
<reference evidence="11 12" key="1">
    <citation type="journal article" date="2013" name="PLoS ONE">
        <title>Poles Apart: Arctic and Antarctic Octadecabacter strains Share High Genome Plasticity and a New Type of Xanthorhodopsin.</title>
        <authorList>
            <person name="Vollmers J."/>
            <person name="Voget S."/>
            <person name="Dietrich S."/>
            <person name="Gollnow K."/>
            <person name="Smits M."/>
            <person name="Meyer K."/>
            <person name="Brinkhoff T."/>
            <person name="Simon M."/>
            <person name="Daniel R."/>
        </authorList>
    </citation>
    <scope>NUCLEOTIDE SEQUENCE [LARGE SCALE GENOMIC DNA]</scope>
    <source>
        <strain evidence="11 12">307</strain>
    </source>
</reference>
<dbReference type="HOGENOM" id="CLU_039929_3_0_5"/>
<evidence type="ECO:0000313" key="11">
    <source>
        <dbReference type="EMBL" id="AGI68057.1"/>
    </source>
</evidence>
<dbReference type="EMBL" id="CP003740">
    <property type="protein sequence ID" value="AGI68057.1"/>
    <property type="molecule type" value="Genomic_DNA"/>
</dbReference>
<dbReference type="AlphaFoldDB" id="M9R758"/>
<dbReference type="KEGG" id="oat:OAN307_c24500"/>
<evidence type="ECO:0000256" key="4">
    <source>
        <dbReference type="ARBA" id="ARBA00022519"/>
    </source>
</evidence>
<dbReference type="RefSeq" id="WP_015500075.1">
    <property type="nucleotide sequence ID" value="NC_020911.1"/>
</dbReference>
<evidence type="ECO:0000313" key="12">
    <source>
        <dbReference type="Proteomes" id="UP000005307"/>
    </source>
</evidence>
<feature type="transmembrane region" description="Helical" evidence="10">
    <location>
        <begin position="161"/>
        <end position="178"/>
    </location>
</feature>
<keyword evidence="8 10" id="KW-0472">Membrane</keyword>
<dbReference type="Proteomes" id="UP000005307">
    <property type="component" value="Chromosome"/>
</dbReference>
<evidence type="ECO:0000256" key="10">
    <source>
        <dbReference type="SAM" id="Phobius"/>
    </source>
</evidence>
<dbReference type="CDD" id="cd06582">
    <property type="entry name" value="TM_PBP1_LivH_like"/>
    <property type="match status" value="1"/>
</dbReference>
<dbReference type="InterPro" id="IPR052157">
    <property type="entry name" value="BCAA_transport_permease"/>
</dbReference>